<dbReference type="HOGENOM" id="CLU_147793_0_0_2"/>
<proteinExistence type="predicted"/>
<evidence type="ECO:0000313" key="1">
    <source>
        <dbReference type="EMBL" id="AHB65442.1"/>
    </source>
</evidence>
<dbReference type="EMBL" id="CP006884">
    <property type="protein sequence ID" value="AHB65442.1"/>
    <property type="molecule type" value="Genomic_DNA"/>
</dbReference>
<dbReference type="AlphaFoldDB" id="V5TKC0"/>
<keyword evidence="2" id="KW-1185">Reference proteome</keyword>
<accession>V5TKC0</accession>
<dbReference type="KEGG" id="hhn:HISP_05255"/>
<organism evidence="1 2">
    <name type="scientific">Haloarcula hispanica N601</name>
    <dbReference type="NCBI Taxonomy" id="1417673"/>
    <lineage>
        <taxon>Archaea</taxon>
        <taxon>Methanobacteriati</taxon>
        <taxon>Methanobacteriota</taxon>
        <taxon>Stenosarchaea group</taxon>
        <taxon>Halobacteria</taxon>
        <taxon>Halobacteriales</taxon>
        <taxon>Haloarculaceae</taxon>
        <taxon>Haloarcula</taxon>
    </lineage>
</organism>
<dbReference type="InterPro" id="IPR055540">
    <property type="entry name" value="DUF7116"/>
</dbReference>
<protein>
    <submittedName>
        <fullName evidence="1">Uncharacterized protein</fullName>
    </submittedName>
</protein>
<dbReference type="Pfam" id="PF23429">
    <property type="entry name" value="DUF7116"/>
    <property type="match status" value="1"/>
</dbReference>
<name>V5TKC0_HALHI</name>
<evidence type="ECO:0000313" key="2">
    <source>
        <dbReference type="Proteomes" id="UP000018572"/>
    </source>
</evidence>
<gene>
    <name evidence="1" type="ORF">HISP_05255</name>
</gene>
<reference evidence="1 2" key="1">
    <citation type="journal article" date="2014" name="Genome Announc.">
        <title>Complete Genome Sequence of the Extremely Halophilic Archaeon Haloarcula hispanica Strain N601.</title>
        <authorList>
            <person name="Ding J.Y."/>
            <person name="Chiang P.W."/>
            <person name="Hong M.J."/>
            <person name="Dyall-Smith M."/>
            <person name="Tang S.L."/>
        </authorList>
    </citation>
    <scope>NUCLEOTIDE SEQUENCE [LARGE SCALE GENOMIC DNA]</scope>
    <source>
        <strain evidence="1 2">N601</strain>
    </source>
</reference>
<sequence>MTDPCCSAFFDGCVAGRTVSHIASGNVYQIAGGTDSQMGAVTTSLDEQARSIFDDLGYTVSRTGTELRAERDWRVVTISVLDSQDPIPESGDLRCFVTRTGEATHLSRRLTRRDVSYDWAVIGITEDGDYEVVRHPGDTTMSADANT</sequence>
<dbReference type="Proteomes" id="UP000018572">
    <property type="component" value="Chromosome 1"/>
</dbReference>